<dbReference type="InterPro" id="IPR000489">
    <property type="entry name" value="Pterin-binding_dom"/>
</dbReference>
<sequence length="292" mass="31186">MRKRVALAKIGSVEIGKGRHVKVMGIINASPESFFKGSVRTGFDEVAQAAREMQGAGAHVIDIGAMSTAPYLDTIIPVEEEIRRLKAAMEAAKSACSLPISVDTPRAEVAEAATKLGADAINDVTGLKYDRRMAQVVAKAGLPVIIGAYSRTPASGRVAGTVRALKESIALAKKAGVRKEMMLVDPSIGFFRAEGKNPFFTKLADGDKTPWYSRDLEVLSSLYKLAALAPVCVSVSRKSFIGHLLNLPAAEQRMVPSVACEVVAAINGASLVRTHSVKETVQALTMLELLRR</sequence>
<dbReference type="PANTHER" id="PTHR20941">
    <property type="entry name" value="FOLATE SYNTHESIS PROTEINS"/>
    <property type="match status" value="1"/>
</dbReference>
<organism evidence="2 3">
    <name type="scientific">Nitrososphaera viennensis EN76</name>
    <dbReference type="NCBI Taxonomy" id="926571"/>
    <lineage>
        <taxon>Archaea</taxon>
        <taxon>Nitrososphaerota</taxon>
        <taxon>Nitrososphaeria</taxon>
        <taxon>Nitrososphaerales</taxon>
        <taxon>Nitrososphaeraceae</taxon>
        <taxon>Nitrososphaera</taxon>
    </lineage>
</organism>
<keyword evidence="3" id="KW-1185">Reference proteome</keyword>
<reference evidence="2 3" key="1">
    <citation type="journal article" date="2014" name="Int. J. Syst. Evol. Microbiol.">
        <title>Nitrososphaera viennensis gen. nov., sp. nov., an aerobic and mesophilic, ammonia-oxidizing archaeon from soil and a member of the archaeal phylum Thaumarchaeota.</title>
        <authorList>
            <person name="Stieglmeier M."/>
            <person name="Klingl A."/>
            <person name="Alves R.J."/>
            <person name="Rittmann S.K."/>
            <person name="Melcher M."/>
            <person name="Leisch N."/>
            <person name="Schleper C."/>
        </authorList>
    </citation>
    <scope>NUCLEOTIDE SEQUENCE [LARGE SCALE GENOMIC DNA]</scope>
    <source>
        <strain evidence="2">EN76</strain>
    </source>
</reference>
<dbReference type="PROSITE" id="PS50972">
    <property type="entry name" value="PTERIN_BINDING"/>
    <property type="match status" value="1"/>
</dbReference>
<dbReference type="SUPFAM" id="SSF51717">
    <property type="entry name" value="Dihydropteroate synthetase-like"/>
    <property type="match status" value="1"/>
</dbReference>
<gene>
    <name evidence="2" type="ORF">NVIE_023420</name>
</gene>
<dbReference type="Gene3D" id="3.20.20.20">
    <property type="entry name" value="Dihydropteroate synthase-like"/>
    <property type="match status" value="1"/>
</dbReference>
<dbReference type="STRING" id="926571.NVIE_023420"/>
<accession>A0A060HSZ1</accession>
<evidence type="ECO:0000259" key="1">
    <source>
        <dbReference type="PROSITE" id="PS50972"/>
    </source>
</evidence>
<dbReference type="HOGENOM" id="CLU_008023_0_2_2"/>
<dbReference type="GO" id="GO:0046654">
    <property type="term" value="P:tetrahydrofolate biosynthetic process"/>
    <property type="evidence" value="ECO:0007669"/>
    <property type="project" value="TreeGrafter"/>
</dbReference>
<dbReference type="GO" id="GO:0004156">
    <property type="term" value="F:dihydropteroate synthase activity"/>
    <property type="evidence" value="ECO:0007669"/>
    <property type="project" value="TreeGrafter"/>
</dbReference>
<dbReference type="InterPro" id="IPR045031">
    <property type="entry name" value="DHP_synth-like"/>
</dbReference>
<dbReference type="PROSITE" id="PS00793">
    <property type="entry name" value="DHPS_2"/>
    <property type="match status" value="1"/>
</dbReference>
<evidence type="ECO:0000313" key="2">
    <source>
        <dbReference type="EMBL" id="AIC16601.1"/>
    </source>
</evidence>
<dbReference type="InterPro" id="IPR011005">
    <property type="entry name" value="Dihydropteroate_synth-like_sf"/>
</dbReference>
<feature type="domain" description="Pterin-binding" evidence="1">
    <location>
        <begin position="21"/>
        <end position="285"/>
    </location>
</feature>
<name>A0A060HSZ1_9ARCH</name>
<proteinExistence type="predicted"/>
<dbReference type="Pfam" id="PF00809">
    <property type="entry name" value="Pterin_bind"/>
    <property type="match status" value="1"/>
</dbReference>
<dbReference type="PANTHER" id="PTHR20941:SF1">
    <property type="entry name" value="FOLIC ACID SYNTHESIS PROTEIN FOL1"/>
    <property type="match status" value="1"/>
</dbReference>
<dbReference type="KEGG" id="nvn:NVIE_023420"/>
<dbReference type="AlphaFoldDB" id="A0A060HSZ1"/>
<dbReference type="Proteomes" id="UP000027093">
    <property type="component" value="Chromosome"/>
</dbReference>
<evidence type="ECO:0000313" key="3">
    <source>
        <dbReference type="Proteomes" id="UP000027093"/>
    </source>
</evidence>
<dbReference type="EMBL" id="CP007536">
    <property type="protein sequence ID" value="AIC16601.1"/>
    <property type="molecule type" value="Genomic_DNA"/>
</dbReference>
<protein>
    <submittedName>
        <fullName evidence="2">Putative dihydropteroate synthase</fullName>
    </submittedName>
</protein>